<reference evidence="4" key="1">
    <citation type="submission" date="2015-10" db="EMBL/GenBank/DDBJ databases">
        <authorList>
            <person name="Regsiter A."/>
            <person name="william w."/>
        </authorList>
    </citation>
    <scope>NUCLEOTIDE SEQUENCE [LARGE SCALE GENOMIC DNA]</scope>
</reference>
<organism evidence="3 4">
    <name type="scientific">Planktothrix tepida PCC 9214</name>
    <dbReference type="NCBI Taxonomy" id="671072"/>
    <lineage>
        <taxon>Bacteria</taxon>
        <taxon>Bacillati</taxon>
        <taxon>Cyanobacteriota</taxon>
        <taxon>Cyanophyceae</taxon>
        <taxon>Oscillatoriophycideae</taxon>
        <taxon>Oscillatoriales</taxon>
        <taxon>Microcoleaceae</taxon>
        <taxon>Planktothrix</taxon>
    </lineage>
</organism>
<feature type="region of interest" description="Disordered" evidence="1">
    <location>
        <begin position="1"/>
        <end position="22"/>
    </location>
</feature>
<feature type="domain" description="DUF5895" evidence="2">
    <location>
        <begin position="34"/>
        <end position="185"/>
    </location>
</feature>
<dbReference type="EMBL" id="CZDF01000174">
    <property type="protein sequence ID" value="CUR35512.1"/>
    <property type="molecule type" value="Genomic_DNA"/>
</dbReference>
<dbReference type="AlphaFoldDB" id="A0A1J1LSC9"/>
<feature type="region of interest" description="Disordered" evidence="1">
    <location>
        <begin position="277"/>
        <end position="296"/>
    </location>
</feature>
<evidence type="ECO:0000256" key="1">
    <source>
        <dbReference type="SAM" id="MobiDB-lite"/>
    </source>
</evidence>
<dbReference type="Pfam" id="PF19247">
    <property type="entry name" value="DUF5895"/>
    <property type="match status" value="1"/>
</dbReference>
<dbReference type="InterPro" id="IPR045414">
    <property type="entry name" value="DUF5895"/>
</dbReference>
<proteinExistence type="predicted"/>
<evidence type="ECO:0000313" key="4">
    <source>
        <dbReference type="Proteomes" id="UP000184315"/>
    </source>
</evidence>
<evidence type="ECO:0000259" key="2">
    <source>
        <dbReference type="Pfam" id="PF19247"/>
    </source>
</evidence>
<accession>A0A1J1LSC9</accession>
<protein>
    <recommendedName>
        <fullName evidence="2">DUF5895 domain-containing protein</fullName>
    </recommendedName>
</protein>
<name>A0A1J1LSC9_9CYAN</name>
<sequence>MKNKTTQSESANFSNPNEIMNNTETPELELERDEFADPQYLDPNARLPRIQALRGTTAKLCGYFIPTKQMAKAGWLNFDEKLLTTYTFEVTGIEEQGLLIPAPRMLVCPRTPTLAYDRKATKESKQITLLGRYLPEHKEDENIGNTQYFEVFLVDENNQPLHQVPLSYRASGANQATFATHWQEFIDEMTACHAITNRMAARGKNNLFKCLCVFCFTTARELAGTKQKSPACKVISHEVPTLETWKQYFVGFNKENKQKVWEALQPAQPLLIPEHQANPNTRHQLPSASSVQHPDY</sequence>
<gene>
    <name evidence="3" type="ORF">PL9214670138</name>
</gene>
<dbReference type="STRING" id="671072.PL9214670138"/>
<evidence type="ECO:0000313" key="3">
    <source>
        <dbReference type="EMBL" id="CUR35512.1"/>
    </source>
</evidence>
<keyword evidence="4" id="KW-1185">Reference proteome</keyword>
<dbReference type="Proteomes" id="UP000184315">
    <property type="component" value="Unassembled WGS sequence"/>
</dbReference>